<dbReference type="HOGENOM" id="CLU_2452658_0_0_5"/>
<dbReference type="InterPro" id="IPR001387">
    <property type="entry name" value="Cro/C1-type_HTH"/>
</dbReference>
<accession>E6VFK0</accession>
<evidence type="ECO:0000259" key="1">
    <source>
        <dbReference type="PROSITE" id="PS50943"/>
    </source>
</evidence>
<evidence type="ECO:0000313" key="2">
    <source>
        <dbReference type="EMBL" id="ADU44092.1"/>
    </source>
</evidence>
<sequence>MGMDPTAHPVRAYRLRQTPPLKLGDLARRIGTTTANLSRIETGKQALSDALLPKIVAETGIPARELRPDLAKLFAAPEGGPGRPRSCAA</sequence>
<dbReference type="Proteomes" id="UP000001402">
    <property type="component" value="Chromosome"/>
</dbReference>
<dbReference type="Gene3D" id="1.10.260.40">
    <property type="entry name" value="lambda repressor-like DNA-binding domains"/>
    <property type="match status" value="1"/>
</dbReference>
<dbReference type="SMART" id="SM00530">
    <property type="entry name" value="HTH_XRE"/>
    <property type="match status" value="1"/>
</dbReference>
<reference evidence="2" key="1">
    <citation type="submission" date="2010-12" db="EMBL/GenBank/DDBJ databases">
        <title>Complete sequence of Rhodopseudomonas palustris DX-1.</title>
        <authorList>
            <consortium name="US DOE Joint Genome Institute"/>
            <person name="Lucas S."/>
            <person name="Copeland A."/>
            <person name="Lapidus A."/>
            <person name="Cheng J.-F."/>
            <person name="Goodwin L."/>
            <person name="Pitluck S."/>
            <person name="Misra M."/>
            <person name="Chertkov O."/>
            <person name="Detter J.C."/>
            <person name="Han C."/>
            <person name="Tapia R."/>
            <person name="Land M."/>
            <person name="Hauser L."/>
            <person name="Kyrpides N."/>
            <person name="Ivanova N."/>
            <person name="Ovchinnikova G."/>
            <person name="Logan B."/>
            <person name="Oda Y."/>
            <person name="Harwood C."/>
            <person name="Woyke T."/>
        </authorList>
    </citation>
    <scope>NUCLEOTIDE SEQUENCE [LARGE SCALE GENOMIC DNA]</scope>
    <source>
        <strain evidence="2">DX-1</strain>
    </source>
</reference>
<dbReference type="AlphaFoldDB" id="E6VFK0"/>
<dbReference type="OrthoDB" id="8526323at2"/>
<proteinExistence type="predicted"/>
<protein>
    <submittedName>
        <fullName evidence="2">Helix-turn-helix domain protein</fullName>
    </submittedName>
</protein>
<evidence type="ECO:0000313" key="3">
    <source>
        <dbReference type="Proteomes" id="UP000001402"/>
    </source>
</evidence>
<dbReference type="EMBL" id="CP002418">
    <property type="protein sequence ID" value="ADU44092.1"/>
    <property type="molecule type" value="Genomic_DNA"/>
</dbReference>
<dbReference type="Pfam" id="PF01381">
    <property type="entry name" value="HTH_3"/>
    <property type="match status" value="1"/>
</dbReference>
<dbReference type="STRING" id="652103.Rpdx1_2501"/>
<name>E6VFK0_RHOPX</name>
<organism evidence="2 3">
    <name type="scientific">Rhodopseudomonas palustris (strain DX-1)</name>
    <dbReference type="NCBI Taxonomy" id="652103"/>
    <lineage>
        <taxon>Bacteria</taxon>
        <taxon>Pseudomonadati</taxon>
        <taxon>Pseudomonadota</taxon>
        <taxon>Alphaproteobacteria</taxon>
        <taxon>Hyphomicrobiales</taxon>
        <taxon>Nitrobacteraceae</taxon>
        <taxon>Rhodopseudomonas</taxon>
    </lineage>
</organism>
<dbReference type="CDD" id="cd00093">
    <property type="entry name" value="HTH_XRE"/>
    <property type="match status" value="1"/>
</dbReference>
<dbReference type="PROSITE" id="PS50943">
    <property type="entry name" value="HTH_CROC1"/>
    <property type="match status" value="1"/>
</dbReference>
<dbReference type="InterPro" id="IPR010982">
    <property type="entry name" value="Lambda_DNA-bd_dom_sf"/>
</dbReference>
<feature type="domain" description="HTH cro/C1-type" evidence="1">
    <location>
        <begin position="21"/>
        <end position="66"/>
    </location>
</feature>
<gene>
    <name evidence="2" type="ordered locus">Rpdx1_2501</name>
</gene>
<dbReference type="KEGG" id="rpx:Rpdx1_2501"/>
<dbReference type="GO" id="GO:0003677">
    <property type="term" value="F:DNA binding"/>
    <property type="evidence" value="ECO:0007669"/>
    <property type="project" value="InterPro"/>
</dbReference>
<dbReference type="SUPFAM" id="SSF47413">
    <property type="entry name" value="lambda repressor-like DNA-binding domains"/>
    <property type="match status" value="1"/>
</dbReference>